<accession>A0A8A4ZF00</accession>
<evidence type="ECO:0000313" key="1">
    <source>
        <dbReference type="EMBL" id="QTE30464.1"/>
    </source>
</evidence>
<organism evidence="1 2">
    <name type="scientific">Pengzhenrongella sicca</name>
    <dbReference type="NCBI Taxonomy" id="2819238"/>
    <lineage>
        <taxon>Bacteria</taxon>
        <taxon>Bacillati</taxon>
        <taxon>Actinomycetota</taxon>
        <taxon>Actinomycetes</taxon>
        <taxon>Micrococcales</taxon>
        <taxon>Pengzhenrongella</taxon>
    </lineage>
</organism>
<dbReference type="AlphaFoldDB" id="A0A8A4ZF00"/>
<dbReference type="Proteomes" id="UP000663937">
    <property type="component" value="Chromosome"/>
</dbReference>
<gene>
    <name evidence="1" type="ORF">J4E96_05630</name>
</gene>
<dbReference type="KEGG" id="psic:J4E96_05630"/>
<proteinExistence type="predicted"/>
<dbReference type="RefSeq" id="WP_227424802.1">
    <property type="nucleotide sequence ID" value="NZ_CP071868.1"/>
</dbReference>
<keyword evidence="2" id="KW-1185">Reference proteome</keyword>
<dbReference type="EMBL" id="CP071868">
    <property type="protein sequence ID" value="QTE30464.1"/>
    <property type="molecule type" value="Genomic_DNA"/>
</dbReference>
<sequence>MGDIRLLSLTIRLNDEECRTMVAMHIPEPGPLPLDKITADLRRLAGDLADRFTGVATVAQDSDTGVVEGADVVPTAQGAVRVWWMHSAEDIIVGVGDAPGWELPRTAASVEVVRAILDAAAAGLVEVGKGRGITTYRVRTPDGEAREDTHEGFLGVLLTMPWKARLRWENATPFAAGLTHN</sequence>
<reference evidence="1" key="1">
    <citation type="submission" date="2021-03" db="EMBL/GenBank/DDBJ databases">
        <title>Pengzhenrongella sicca gen. nov., sp. nov., a new member of suborder Micrococcineae isolated from High-Arctic tundra soil.</title>
        <authorList>
            <person name="Peng F."/>
        </authorList>
    </citation>
    <scope>NUCLEOTIDE SEQUENCE</scope>
    <source>
        <strain evidence="1">LRZ-2</strain>
    </source>
</reference>
<name>A0A8A4ZF00_9MICO</name>
<protein>
    <submittedName>
        <fullName evidence="1">Uncharacterized protein</fullName>
    </submittedName>
</protein>
<evidence type="ECO:0000313" key="2">
    <source>
        <dbReference type="Proteomes" id="UP000663937"/>
    </source>
</evidence>